<feature type="transmembrane region" description="Helical" evidence="1">
    <location>
        <begin position="307"/>
        <end position="327"/>
    </location>
</feature>
<evidence type="ECO:0000259" key="2">
    <source>
        <dbReference type="Pfam" id="PF06030"/>
    </source>
</evidence>
<evidence type="ECO:0000259" key="3">
    <source>
        <dbReference type="Pfam" id="PF11797"/>
    </source>
</evidence>
<dbReference type="Proteomes" id="UP000051647">
    <property type="component" value="Unassembled WGS sequence"/>
</dbReference>
<organism evidence="4 5">
    <name type="scientific">Companilactobacillus versmoldensis DSM 14857 = KCTC 3814</name>
    <dbReference type="NCBI Taxonomy" id="1423815"/>
    <lineage>
        <taxon>Bacteria</taxon>
        <taxon>Bacillati</taxon>
        <taxon>Bacillota</taxon>
        <taxon>Bacilli</taxon>
        <taxon>Lactobacillales</taxon>
        <taxon>Lactobacillaceae</taxon>
        <taxon>Companilactobacillus</taxon>
    </lineage>
</organism>
<keyword evidence="1" id="KW-0472">Membrane</keyword>
<gene>
    <name evidence="4" type="ORF">FC27_GL000919</name>
</gene>
<name>A0A0R1SNS9_9LACO</name>
<dbReference type="STRING" id="1423815.FC27_GL000919"/>
<keyword evidence="1" id="KW-0812">Transmembrane</keyword>
<sequence>MTAILVINGQTAKAAASEPSYAVSAEIPDNQINRKVSFFDLKVTPGSSQDLKFKIMNNSSAQHQYLVEVNRASTNSNGIIDYTQHGTKKDPDLKFDIEAMFPKPQKVTVAANSSQEVTLHMTTPNEAFTGMILGGIRVIQLNQISKTDNTKGKNLITKNQYAYIIGVQIQQNTDAVKPDLKLRQGVVEKNNGKTDIAAKLANDAPTIINQAEVKATVTPVNKSNKLIQMDKHNMQIAPETNFDLPVNTSDQVLKPGKYTMYIAANGDNGTQKWQMQKNFIITKSEFKKLQKTAAATPTSVNQPNYRLIISLAILGALIIIGLLIWNFKLQRRGRH</sequence>
<dbReference type="InterPro" id="IPR010317">
    <property type="entry name" value="WxLIP_PGBD"/>
</dbReference>
<dbReference type="InterPro" id="IPR021759">
    <property type="entry name" value="WxLIP_HBD"/>
</dbReference>
<dbReference type="EMBL" id="AZFA01000002">
    <property type="protein sequence ID" value="KRL68178.1"/>
    <property type="molecule type" value="Genomic_DNA"/>
</dbReference>
<evidence type="ECO:0000256" key="1">
    <source>
        <dbReference type="SAM" id="Phobius"/>
    </source>
</evidence>
<proteinExistence type="predicted"/>
<protein>
    <submittedName>
        <fullName evidence="4">Cell surface protein</fullName>
    </submittedName>
</protein>
<keyword evidence="1" id="KW-1133">Transmembrane helix</keyword>
<dbReference type="AlphaFoldDB" id="A0A0R1SNS9"/>
<dbReference type="Pfam" id="PF11797">
    <property type="entry name" value="WxLIP_HBD"/>
    <property type="match status" value="1"/>
</dbReference>
<accession>A0A0R1SNS9</accession>
<evidence type="ECO:0000313" key="4">
    <source>
        <dbReference type="EMBL" id="KRL68178.1"/>
    </source>
</evidence>
<keyword evidence="5" id="KW-1185">Reference proteome</keyword>
<evidence type="ECO:0000313" key="5">
    <source>
        <dbReference type="Proteomes" id="UP000051647"/>
    </source>
</evidence>
<dbReference type="Pfam" id="PF06030">
    <property type="entry name" value="WxLIP_PGBD"/>
    <property type="match status" value="1"/>
</dbReference>
<dbReference type="PATRIC" id="fig|1423815.3.peg.940"/>
<comment type="caution">
    <text evidence="4">The sequence shown here is derived from an EMBL/GenBank/DDBJ whole genome shotgun (WGS) entry which is preliminary data.</text>
</comment>
<feature type="domain" description="WxL Interacting Protein peptidoglycan binding" evidence="2">
    <location>
        <begin position="21"/>
        <end position="139"/>
    </location>
</feature>
<reference evidence="4 5" key="1">
    <citation type="journal article" date="2015" name="Genome Announc.">
        <title>Expanding the biotechnology potential of lactobacilli through comparative genomics of 213 strains and associated genera.</title>
        <authorList>
            <person name="Sun Z."/>
            <person name="Harris H.M."/>
            <person name="McCann A."/>
            <person name="Guo C."/>
            <person name="Argimon S."/>
            <person name="Zhang W."/>
            <person name="Yang X."/>
            <person name="Jeffery I.B."/>
            <person name="Cooney J.C."/>
            <person name="Kagawa T.F."/>
            <person name="Liu W."/>
            <person name="Song Y."/>
            <person name="Salvetti E."/>
            <person name="Wrobel A."/>
            <person name="Rasinkangas P."/>
            <person name="Parkhill J."/>
            <person name="Rea M.C."/>
            <person name="O'Sullivan O."/>
            <person name="Ritari J."/>
            <person name="Douillard F.P."/>
            <person name="Paul Ross R."/>
            <person name="Yang R."/>
            <person name="Briner A.E."/>
            <person name="Felis G.E."/>
            <person name="de Vos W.M."/>
            <person name="Barrangou R."/>
            <person name="Klaenhammer T.R."/>
            <person name="Caufield P.W."/>
            <person name="Cui Y."/>
            <person name="Zhang H."/>
            <person name="O'Toole P.W."/>
        </authorList>
    </citation>
    <scope>NUCLEOTIDE SEQUENCE [LARGE SCALE GENOMIC DNA]</scope>
    <source>
        <strain evidence="4 5">DSM 14857</strain>
    </source>
</reference>
<feature type="domain" description="WxL Interacting Protein host binding" evidence="3">
    <location>
        <begin position="155"/>
        <end position="290"/>
    </location>
</feature>
<dbReference type="eggNOG" id="COG4072">
    <property type="taxonomic scope" value="Bacteria"/>
</dbReference>